<evidence type="ECO:0000256" key="6">
    <source>
        <dbReference type="ARBA" id="ARBA00023016"/>
    </source>
</evidence>
<dbReference type="InterPro" id="IPR043129">
    <property type="entry name" value="ATPase_NBD"/>
</dbReference>
<dbReference type="PANTHER" id="PTHR45639:SF4">
    <property type="entry name" value="HSC70CB, ISOFORM G"/>
    <property type="match status" value="1"/>
</dbReference>
<evidence type="ECO:0000256" key="2">
    <source>
        <dbReference type="ARBA" id="ARBA00007381"/>
    </source>
</evidence>
<dbReference type="OrthoDB" id="434160at2759"/>
<dbReference type="GO" id="GO:0140662">
    <property type="term" value="F:ATP-dependent protein folding chaperone"/>
    <property type="evidence" value="ECO:0007669"/>
    <property type="project" value="InterPro"/>
</dbReference>
<evidence type="ECO:0000256" key="7">
    <source>
        <dbReference type="SAM" id="MobiDB-lite"/>
    </source>
</evidence>
<dbReference type="InterPro" id="IPR013126">
    <property type="entry name" value="Hsp_70_fam"/>
</dbReference>
<accession>A0A0N8EBC7</accession>
<dbReference type="GO" id="GO:0005634">
    <property type="term" value="C:nucleus"/>
    <property type="evidence" value="ECO:0007669"/>
    <property type="project" value="TreeGrafter"/>
</dbReference>
<dbReference type="SUPFAM" id="SSF100920">
    <property type="entry name" value="Heat shock protein 70kD (HSP70), peptide-binding domain"/>
    <property type="match status" value="1"/>
</dbReference>
<proteinExistence type="inferred from homology"/>
<feature type="region of interest" description="Disordered" evidence="7">
    <location>
        <begin position="502"/>
        <end position="567"/>
    </location>
</feature>
<dbReference type="Gene3D" id="3.30.420.40">
    <property type="match status" value="2"/>
</dbReference>
<feature type="region of interest" description="Disordered" evidence="7">
    <location>
        <begin position="773"/>
        <end position="818"/>
    </location>
</feature>
<dbReference type="Gene3D" id="1.20.1270.10">
    <property type="match status" value="1"/>
</dbReference>
<dbReference type="PANTHER" id="PTHR45639">
    <property type="entry name" value="HSC70CB, ISOFORM G-RELATED"/>
    <property type="match status" value="1"/>
</dbReference>
<dbReference type="InterPro" id="IPR018181">
    <property type="entry name" value="Heat_shock_70_CS"/>
</dbReference>
<keyword evidence="4" id="KW-0547">Nucleotide-binding</keyword>
<dbReference type="InterPro" id="IPR029048">
    <property type="entry name" value="HSP70_C_sf"/>
</dbReference>
<protein>
    <submittedName>
        <fullName evidence="8">Heat shock 70 kDa protein 4L</fullName>
    </submittedName>
</protein>
<keyword evidence="3" id="KW-0963">Cytoplasm</keyword>
<dbReference type="FunFam" id="1.20.1270.10:FF:000002">
    <property type="entry name" value="Heat shock 70 kDa protein 4"/>
    <property type="match status" value="1"/>
</dbReference>
<comment type="similarity">
    <text evidence="2">Belongs to the heat shock protein 70 family.</text>
</comment>
<dbReference type="PROSITE" id="PS01036">
    <property type="entry name" value="HSP70_3"/>
    <property type="match status" value="1"/>
</dbReference>
<reference evidence="8" key="1">
    <citation type="submission" date="2015-10" db="EMBL/GenBank/DDBJ databases">
        <title>EvidentialGene: Evidence-directed Construction of Complete mRNA Transcriptomes without Genomes.</title>
        <authorList>
            <person name="Gilbert D.G."/>
        </authorList>
    </citation>
    <scope>NUCLEOTIDE SEQUENCE</scope>
</reference>
<dbReference type="EMBL" id="GDIQ01079534">
    <property type="protein sequence ID" value="JAN15203.1"/>
    <property type="molecule type" value="Transcribed_RNA"/>
</dbReference>
<evidence type="ECO:0000256" key="3">
    <source>
        <dbReference type="ARBA" id="ARBA00022490"/>
    </source>
</evidence>
<dbReference type="Gene3D" id="3.90.640.10">
    <property type="entry name" value="Actin, Chain A, domain 4"/>
    <property type="match status" value="1"/>
</dbReference>
<dbReference type="Gene3D" id="3.30.30.30">
    <property type="match status" value="1"/>
</dbReference>
<keyword evidence="5" id="KW-0067">ATP-binding</keyword>
<dbReference type="SUPFAM" id="SSF53067">
    <property type="entry name" value="Actin-like ATPase domain"/>
    <property type="match status" value="2"/>
</dbReference>
<dbReference type="FunFam" id="2.60.34.10:FF:000011">
    <property type="entry name" value="Heat shock protein hsp88"/>
    <property type="match status" value="1"/>
</dbReference>
<dbReference type="Gene3D" id="2.60.34.10">
    <property type="entry name" value="Substrate Binding Domain Of DNAk, Chain A, domain 1"/>
    <property type="match status" value="1"/>
</dbReference>
<dbReference type="InterPro" id="IPR029047">
    <property type="entry name" value="HSP70_peptide-bd_sf"/>
</dbReference>
<dbReference type="AlphaFoldDB" id="A0A0N8EBC7"/>
<evidence type="ECO:0000256" key="1">
    <source>
        <dbReference type="ARBA" id="ARBA00004496"/>
    </source>
</evidence>
<dbReference type="FunFam" id="3.30.30.30:FF:000002">
    <property type="entry name" value="Heat shock 70 kDa protein 4"/>
    <property type="match status" value="1"/>
</dbReference>
<organism evidence="8">
    <name type="scientific">Daphnia magna</name>
    <dbReference type="NCBI Taxonomy" id="35525"/>
    <lineage>
        <taxon>Eukaryota</taxon>
        <taxon>Metazoa</taxon>
        <taxon>Ecdysozoa</taxon>
        <taxon>Arthropoda</taxon>
        <taxon>Crustacea</taxon>
        <taxon>Branchiopoda</taxon>
        <taxon>Diplostraca</taxon>
        <taxon>Cladocera</taxon>
        <taxon>Anomopoda</taxon>
        <taxon>Daphniidae</taxon>
        <taxon>Daphnia</taxon>
    </lineage>
</organism>
<dbReference type="EMBL" id="GDIQ01043452">
    <property type="protein sequence ID" value="JAN51285.1"/>
    <property type="molecule type" value="Transcribed_RNA"/>
</dbReference>
<feature type="compositionally biased region" description="Low complexity" evidence="7">
    <location>
        <begin position="507"/>
        <end position="541"/>
    </location>
</feature>
<dbReference type="FunFam" id="3.90.640.10:FF:000004">
    <property type="entry name" value="Heat shock 70 kDa protein 4"/>
    <property type="match status" value="1"/>
</dbReference>
<keyword evidence="6 8" id="KW-0346">Stress response</keyword>
<sequence length="818" mass="90185">MATTPVIGIDFGNESCFIGVARAGGIEVIINDYSQRDTPSFVALTSKNRMMGTSAKNQIITNISNTVFAFKRLLGLRFDDPLVAEEQKHLPQTLVATPEGEVGFRVWYLGEEAVLGVRQIVAMLLTKVKDIAEAALECKVFECVLAVPYFFTDAQRRALLDAAAIADIQVLRLLNEPSAAAVAYGLYRTSTDLPNAEQPPRHVAFVDFGSSALQVAISAFHKGKVKMLACTFDSSLGGRSFDIAIAHQLAQGFNKPGSDVTKNKRSWIRLLAEVDKLKRQMSANISALPVNVECLIDERDFAAKMKRSEMEELCAPLLERVERTLRRCLAESGLKQEDISEIELIGGSTRIPAVKTLIEQVFGKPPSTTLNQDECVARGAAIMAAMLSPSFKVREFSLTDLQPYAISLSWGGEDVEHGEMEVFPKFHSVPFSKILTFFRKGPFVLTARYADPDVGQIHKSDTISQFHIQGVKPGAQGEAQKVKVKVRLNLHGVFQVVSATMMEKQGSSQSTSEVTSETANAETESMETETSTENQESSSDTTKMDTTEGESQEGDKTAAAATQSNHPKQIVKAVDLHVDSKTSSFTQQQIQELTEREAGFRSVDNQERDRIDSKNALEEFVLNIRGRVNDSDDLEAYIEPNVRDELVQMADSTENWLYDEGEDCKKNEYVEKLQHLQNLAAPAQQRKRDHESTPRAAESFAASLNRFKKAHMAYHAGDAAYDHWTPEEAKKLEVALAEKMSWLDANMSRVRSTLKTKDLPIKAAAFLSEQQAFESSMNPVLNKPKPQPPTPPAEAAQPGKPEDAANATPAAGEKMDTE</sequence>
<dbReference type="GO" id="GO:0005829">
    <property type="term" value="C:cytosol"/>
    <property type="evidence" value="ECO:0007669"/>
    <property type="project" value="TreeGrafter"/>
</dbReference>
<dbReference type="SUPFAM" id="SSF100934">
    <property type="entry name" value="Heat shock protein 70kD (HSP70), C-terminal subdomain"/>
    <property type="match status" value="2"/>
</dbReference>
<evidence type="ECO:0000256" key="5">
    <source>
        <dbReference type="ARBA" id="ARBA00022840"/>
    </source>
</evidence>
<dbReference type="PRINTS" id="PR00301">
    <property type="entry name" value="HEATSHOCK70"/>
</dbReference>
<evidence type="ECO:0000313" key="8">
    <source>
        <dbReference type="EMBL" id="JAN51285.1"/>
    </source>
</evidence>
<evidence type="ECO:0000256" key="4">
    <source>
        <dbReference type="ARBA" id="ARBA00022741"/>
    </source>
</evidence>
<name>A0A0N8EBC7_9CRUS</name>
<dbReference type="FunFam" id="3.30.420.40:FF:000171">
    <property type="entry name" value="Heat shock 70 kDa protein 4"/>
    <property type="match status" value="2"/>
</dbReference>
<dbReference type="GO" id="GO:0005524">
    <property type="term" value="F:ATP binding"/>
    <property type="evidence" value="ECO:0007669"/>
    <property type="project" value="UniProtKB-KW"/>
</dbReference>
<comment type="subcellular location">
    <subcellularLocation>
        <location evidence="1">Cytoplasm</location>
    </subcellularLocation>
</comment>
<dbReference type="Pfam" id="PF00012">
    <property type="entry name" value="HSP70"/>
    <property type="match status" value="2"/>
</dbReference>